<dbReference type="InterPro" id="IPR047777">
    <property type="entry name" value="LapA-like_RM"/>
</dbReference>
<feature type="domain" description="LapA adhesin" evidence="1">
    <location>
        <begin position="2373"/>
        <end position="2471"/>
    </location>
</feature>
<feature type="domain" description="LapA adhesin" evidence="1">
    <location>
        <begin position="573"/>
        <end position="670"/>
    </location>
</feature>
<feature type="domain" description="LapA adhesin" evidence="1">
    <location>
        <begin position="2173"/>
        <end position="2271"/>
    </location>
</feature>
<comment type="caution">
    <text evidence="2">The sequence shown here is derived from an EMBL/GenBank/DDBJ whole genome shotgun (WGS) entry which is preliminary data.</text>
</comment>
<feature type="domain" description="LapA adhesin" evidence="1">
    <location>
        <begin position="2873"/>
        <end position="2971"/>
    </location>
</feature>
<evidence type="ECO:0000313" key="3">
    <source>
        <dbReference type="Proteomes" id="UP000033400"/>
    </source>
</evidence>
<evidence type="ECO:0000313" key="2">
    <source>
        <dbReference type="EMBL" id="KJZ67901.1"/>
    </source>
</evidence>
<feature type="domain" description="LapA adhesin" evidence="1">
    <location>
        <begin position="1973"/>
        <end position="2071"/>
    </location>
</feature>
<evidence type="ECO:0000259" key="1">
    <source>
        <dbReference type="Pfam" id="PF20579"/>
    </source>
</evidence>
<feature type="non-terminal residue" evidence="2">
    <location>
        <position position="3137"/>
    </location>
</feature>
<feature type="domain" description="LapA adhesin" evidence="1">
    <location>
        <begin position="1174"/>
        <end position="1271"/>
    </location>
</feature>
<feature type="domain" description="LapA adhesin" evidence="1">
    <location>
        <begin position="973"/>
        <end position="1071"/>
    </location>
</feature>
<reference evidence="2 3" key="1">
    <citation type="submission" date="2015-03" db="EMBL/GenBank/DDBJ databases">
        <title>Comparative genomics of Pseudomonas insights into diversity of traits involved in vanlence and defense.</title>
        <authorList>
            <person name="Qin Y."/>
        </authorList>
    </citation>
    <scope>NUCLEOTIDE SEQUENCE [LARGE SCALE GENOMIC DNA]</scope>
    <source>
        <strain evidence="2 3">H24</strain>
    </source>
</reference>
<feature type="domain" description="LapA adhesin" evidence="1">
    <location>
        <begin position="173"/>
        <end position="271"/>
    </location>
</feature>
<feature type="domain" description="LapA adhesin" evidence="1">
    <location>
        <begin position="2973"/>
        <end position="3071"/>
    </location>
</feature>
<dbReference type="EMBL" id="LACH01000001">
    <property type="protein sequence ID" value="KJZ67901.1"/>
    <property type="molecule type" value="Genomic_DNA"/>
</dbReference>
<feature type="domain" description="LapA adhesin" evidence="1">
    <location>
        <begin position="1073"/>
        <end position="1171"/>
    </location>
</feature>
<feature type="domain" description="LapA adhesin" evidence="1">
    <location>
        <begin position="2273"/>
        <end position="2371"/>
    </location>
</feature>
<dbReference type="InterPro" id="IPR046779">
    <property type="entry name" value="LapA_adhesin_dom"/>
</dbReference>
<proteinExistence type="predicted"/>
<dbReference type="NCBIfam" id="NF033682">
    <property type="entry name" value="retention_LapA"/>
    <property type="match status" value="1"/>
</dbReference>
<feature type="domain" description="LapA adhesin" evidence="1">
    <location>
        <begin position="2474"/>
        <end position="2571"/>
    </location>
</feature>
<feature type="domain" description="LapA adhesin" evidence="1">
    <location>
        <begin position="1573"/>
        <end position="1671"/>
    </location>
</feature>
<feature type="domain" description="LapA adhesin" evidence="1">
    <location>
        <begin position="3073"/>
        <end position="3137"/>
    </location>
</feature>
<feature type="domain" description="LapA adhesin" evidence="1">
    <location>
        <begin position="873"/>
        <end position="971"/>
    </location>
</feature>
<gene>
    <name evidence="2" type="ORF">VD17_01230</name>
</gene>
<feature type="domain" description="LapA adhesin" evidence="1">
    <location>
        <begin position="373"/>
        <end position="470"/>
    </location>
</feature>
<feature type="domain" description="LapA adhesin" evidence="1">
    <location>
        <begin position="2074"/>
        <end position="2171"/>
    </location>
</feature>
<feature type="domain" description="LapA adhesin" evidence="1">
    <location>
        <begin position="2773"/>
        <end position="2871"/>
    </location>
</feature>
<feature type="domain" description="LapA adhesin" evidence="1">
    <location>
        <begin position="2674"/>
        <end position="2771"/>
    </location>
</feature>
<dbReference type="Pfam" id="PF20579">
    <property type="entry name" value="LapA"/>
    <property type="match status" value="30"/>
</dbReference>
<feature type="domain" description="LapA adhesin" evidence="1">
    <location>
        <begin position="774"/>
        <end position="871"/>
    </location>
</feature>
<dbReference type="Proteomes" id="UP000033400">
    <property type="component" value="Unassembled WGS sequence"/>
</dbReference>
<organism evidence="2 3">
    <name type="scientific">Pseudomonas fluorescens</name>
    <dbReference type="NCBI Taxonomy" id="294"/>
    <lineage>
        <taxon>Bacteria</taxon>
        <taxon>Pseudomonadati</taxon>
        <taxon>Pseudomonadota</taxon>
        <taxon>Gammaproteobacteria</taxon>
        <taxon>Pseudomonadales</taxon>
        <taxon>Pseudomonadaceae</taxon>
        <taxon>Pseudomonas</taxon>
    </lineage>
</organism>
<protein>
    <submittedName>
        <fullName evidence="2">Large adhesive protein</fullName>
    </submittedName>
</protein>
<feature type="domain" description="LapA adhesin" evidence="1">
    <location>
        <begin position="1874"/>
        <end position="1970"/>
    </location>
</feature>
<sequence>MSSVVAIVKSIVGQVFAVSPEGVRRVLVEGDRLFVGDQVDTGAAGAVTLELADGRTLDLGRDTQWSGSDPDSSTDLAQATAQAAPSVEELQQAIVAGADPTTDLEATAAGPTVMSGGGSTGGGHSFVALEATAGRVDPTIGFPTAGISTATLAEQNTLGGQSANTSANVQRESTLTLSATPTITEAGGVLVYTATLTQAPLTDLTITLSNGSVIVIQAGQLTGTVNVPLVPNDTVYSDPTQINVTVTGTTGGSGIIVTPPTTPAVTQVTDTVDTTTVTLTAGTNVTEGGQITYTATLTNPAQTPVTITLSNGSIITIDAGKTTGTVNVDTPANDVYQNDSTVSTTITGATGGNFENLVPNPAPAVTTITDSPDTTTVTLTAGSTVTEGGQITYTATLTNPAQTPVTVTLSNGSTITIEAGKTTGSVNVDTPANDVYQNGSTVSTTITGTTGGNFEQLTPSTEPALTTITDSKDNTGLSLTATGTVVEGGQITYTATLTNPAGTPMTVTLSNGSVITIDAGKTTGSVTVGTPANDVYQNGSTVSTTITGTTGGNFEQLTPSTEPAQTTITDSKDNTGLSLTATGTVVEGGQITYTATLTNPAGAPMTVTLSNGSVITIEAGKTTGSVTVDTAANDVYNNGSTVSTTITGTTGGNFEQLTPSTEPALTTITDSKDDTGLSLSASTVVAEGGSIVYTANLTHAAGTPVTVTLSNGAVITIAANATSGSVTVDAPKDDVYIDAGKVSATISTATGGNFENLVPSTVPAVTEVTDTINTSTVSLTANGSVTEGGTVVYTASVTAPVTDSPVVVALSNGQTITIPVGSSSASVNFIAPNDALAGGGSLSVKIDDAKGGNYEKLEVDSKPANTSITDTADTTTVSLTATDSVAEGGSIVYTATLTNAAGTPVTVTLSNGAVITIAANATSGSVTVDAPKDDAYIDAGKVSTTITTATGGNFENLVKSPAAAVTTVTDTLDTSTVTLTATSSVAEGGTVVYTASVGAPVTGSPVVVTLSNGQTITIGVGQSSGTVNAVVSNDVLSGHAPLTNSITKVSGGNYENLVADKTPVSTSVTDTVDTTTLSLSATGNVKEGGQITYTATLTHAAGTPVTVTLSNGATITIDAGKTTGTVKVDAPKDDVYKDAGKLEVTIQDAAGGNFENLVTSPTPAVTNVADTVNTTHLTLSAEKSVLEGSNITYTATLTNAAQTPVTVKLSNGETITIDAGKTTGSVTIAAPSDDVYKDAGKLTVTMTDANGGNFEKLDISKASVTTTVNDTVDSTSLSLSASHTVSEGGQITYTATLSNPTDTAMTVKLSNGAVITIAAGATTGSVDFAAPANTPYIDGGKVQATIASQSGGNFEKVVTDHSPAVTTVTDSADTTGLSLSATGSVAEGGSIVYTATLTNAAGSAMTVTLNNGAVIHIAKGATTGSVNFAAPKDDVYKDAGKVEASITKTAGGNFENLVADKTPAVTDVTDTLNTSTVSLTANSTVAEGGTVVYTASVNAPVTGSPVVVTLSNGQSITIPVGASSASVKYTAPNDALAGGGSLSVKIEGTTGGNYENLVADKTPAVTSVTDVKDTTILSLSATDSVAEGGSIVYTATLTHAAGTPVTVNLSNGAVITIAANATSGSVTVKAPADDVYKDAGKVEATIKDASGGNFENLVTSPAAAVTAVTDTLDTSTVSLTANGTVAEGGTVVYTASVSAEVTGSPVVVTLSNGQTITIPVGASSASVNFTAPNDALAGGGLLSVKIDDAKGGNYEKLEVNDKSADTSITDTVDTTTVSLTATNSVAEGGSIVYTANLTHAAGTPVTVNLSNGAVITIAANATSGSVTVKAPDDDVYKDAGKVEATIKDASGGNFESLVTSPAAAVTEVTDTLNTSTVSLTANGTVAEGGTVVYTASVTAPVTDSPVVVTLSNGQTITIPVGASSASVNFTAPNDALAGGGSLSVKIDDAKGGNYEKLEVSSKSADTSVTDSADTTTLSLSATDSVAEGGSIVYTATLTNAAGTPVTVTLSNGAVITIAANATSGSVTVKAPADDVYKDAGKVEATIKGASGGNFENLVTSPAAAVTEVTDTLNTSTVSLKATPTAAEGGNVVYTASVTSKVTGKDVVVTLANGEKITIPVGESTASITVKAPNDALVGHEPLTNAIKDVTGGNYENLVADKTPTSTAISDTLDTTKVTMTASGQVLEGGNITYTANLTNAAGTDMTVKLSNGESIVIKAGDKSGSITVPAPADDVYKDGSKITVRIDSTSGGDFEKLDVNKAAHNTTVKDTIDTTTLKLSADVGTVSEGGQINYTATLNHPADTAMTVTLSNGLVINIKAGESSGSASYTVPNNVYTGAADVQTSIKETTGGNFEKLDTDPSAVVTKVTDTADTTNLTLSASGSVQEGGQIVYTATLSQAAGSNMTVKLSNGATITILKDAVSGHVSVAAPKDDVYKDAGKVEATIKETTGGNFENLVTSPATAVTEVTDTINTSTVSLSANGTVAEGGTVVYTASVTAPVTDSPLVVTLSNGQTITIPVGSSSASVNFIAPNDALAGGGSLSVKIDDAKGGNYEKLEVNGKPANTSITDTADTTTVSLSATESVAEGGSIVYTANLTHAAGTPVTVTLSNGAVITIAADATSGSVTVAAPKDDAYIDAGKLSATITTATGGNFENLVKSPAAAVTEVTDTINTSTVSLTANGTVAEGGTVVYTASVSAEVTGSPVVVTLSNGQTITIPVGSSSASVNFVAPNDALAGGGSLSVKIDDAKGGNFEKLSIDGKPADTAVSDTVDTTKVTMTASDYVVEGGTITYTVNLSNAAGTDMTVKLSNGENVVIKAGDKSGSITIPAPADDVYQDGSKITVGIASTDGGNFEKLDVSKTTHTTTVNDTTDTTTLKLSADVSTVGEGGQITYTATLSHPADTAMTVTLNNGLVINIKAGESSGSVPYTVPNDIYTGASPVRAAIADSAGGNFEKLDTDRSAVVTQVTDTADTTSLTLSATGSVQEGGQIVYTATLSHAAGSDMTVKLSNGATITILKDAVSGQISVAAPKDDVYLDAGKVTASIDQVSGGKFESLVPDKSAVSTNITDTIDATTVKLTASPSVNENGTITYTATLTDANGKLVTAQKDPVTVTLDSGKTITIAVGESIGTLSVAA</sequence>
<feature type="domain" description="LapA adhesin" evidence="1">
    <location>
        <begin position="1773"/>
        <end position="1871"/>
    </location>
</feature>
<feature type="domain" description="LapA adhesin" evidence="1">
    <location>
        <begin position="1474"/>
        <end position="1570"/>
    </location>
</feature>
<dbReference type="RefSeq" id="WP_046052325.1">
    <property type="nucleotide sequence ID" value="NZ_LACH01000001.1"/>
</dbReference>
<feature type="domain" description="LapA adhesin" evidence="1">
    <location>
        <begin position="673"/>
        <end position="771"/>
    </location>
</feature>
<feature type="domain" description="LapA adhesin" evidence="1">
    <location>
        <begin position="273"/>
        <end position="370"/>
    </location>
</feature>
<feature type="domain" description="LapA adhesin" evidence="1">
    <location>
        <begin position="1673"/>
        <end position="1771"/>
    </location>
</feature>
<accession>A0A0F4VGI6</accession>
<feature type="domain" description="LapA adhesin" evidence="1">
    <location>
        <begin position="2573"/>
        <end position="2671"/>
    </location>
</feature>
<feature type="domain" description="LapA adhesin" evidence="1">
    <location>
        <begin position="1273"/>
        <end position="1370"/>
    </location>
</feature>
<feature type="domain" description="LapA adhesin" evidence="1">
    <location>
        <begin position="1373"/>
        <end position="1471"/>
    </location>
</feature>
<feature type="domain" description="LapA adhesin" evidence="1">
    <location>
        <begin position="473"/>
        <end position="570"/>
    </location>
</feature>
<name>A0A0F4VGI6_PSEFL</name>